<evidence type="ECO:0000259" key="1">
    <source>
        <dbReference type="Pfam" id="PF13456"/>
    </source>
</evidence>
<comment type="caution">
    <text evidence="2">The sequence shown here is derived from an EMBL/GenBank/DDBJ whole genome shotgun (WGS) entry which is preliminary data.</text>
</comment>
<dbReference type="AlphaFoldDB" id="A0A2P5EFU2"/>
<dbReference type="InterPro" id="IPR044730">
    <property type="entry name" value="RNase_H-like_dom_plant"/>
</dbReference>
<dbReference type="Proteomes" id="UP000237000">
    <property type="component" value="Unassembled WGS sequence"/>
</dbReference>
<dbReference type="PANTHER" id="PTHR47074">
    <property type="entry name" value="BNAC02G40300D PROTEIN"/>
    <property type="match status" value="1"/>
</dbReference>
<reference evidence="3" key="1">
    <citation type="submission" date="2016-06" db="EMBL/GenBank/DDBJ databases">
        <title>Parallel loss of symbiosis genes in relatives of nitrogen-fixing non-legume Parasponia.</title>
        <authorList>
            <person name="Van Velzen R."/>
            <person name="Holmer R."/>
            <person name="Bu F."/>
            <person name="Rutten L."/>
            <person name="Van Zeijl A."/>
            <person name="Liu W."/>
            <person name="Santuari L."/>
            <person name="Cao Q."/>
            <person name="Sharma T."/>
            <person name="Shen D."/>
            <person name="Roswanjaya Y."/>
            <person name="Wardhani T."/>
            <person name="Kalhor M.S."/>
            <person name="Jansen J."/>
            <person name="Van den Hoogen J."/>
            <person name="Gungor B."/>
            <person name="Hartog M."/>
            <person name="Hontelez J."/>
            <person name="Verver J."/>
            <person name="Yang W.-C."/>
            <person name="Schijlen E."/>
            <person name="Repin R."/>
            <person name="Schilthuizen M."/>
            <person name="Schranz E."/>
            <person name="Heidstra R."/>
            <person name="Miyata K."/>
            <person name="Fedorova E."/>
            <person name="Kohlen W."/>
            <person name="Bisseling T."/>
            <person name="Smit S."/>
            <person name="Geurts R."/>
        </authorList>
    </citation>
    <scope>NUCLEOTIDE SEQUENCE [LARGE SCALE GENOMIC DNA]</scope>
    <source>
        <strain evidence="3">cv. RG33-2</strain>
    </source>
</reference>
<dbReference type="GO" id="GO:0003676">
    <property type="term" value="F:nucleic acid binding"/>
    <property type="evidence" value="ECO:0007669"/>
    <property type="project" value="InterPro"/>
</dbReference>
<organism evidence="2 3">
    <name type="scientific">Trema orientale</name>
    <name type="common">Charcoal tree</name>
    <name type="synonym">Celtis orientalis</name>
    <dbReference type="NCBI Taxonomy" id="63057"/>
    <lineage>
        <taxon>Eukaryota</taxon>
        <taxon>Viridiplantae</taxon>
        <taxon>Streptophyta</taxon>
        <taxon>Embryophyta</taxon>
        <taxon>Tracheophyta</taxon>
        <taxon>Spermatophyta</taxon>
        <taxon>Magnoliopsida</taxon>
        <taxon>eudicotyledons</taxon>
        <taxon>Gunneridae</taxon>
        <taxon>Pentapetalae</taxon>
        <taxon>rosids</taxon>
        <taxon>fabids</taxon>
        <taxon>Rosales</taxon>
        <taxon>Cannabaceae</taxon>
        <taxon>Trema</taxon>
    </lineage>
</organism>
<feature type="domain" description="RNase H type-1" evidence="1">
    <location>
        <begin position="57"/>
        <end position="127"/>
    </location>
</feature>
<dbReference type="PANTHER" id="PTHR47074:SF11">
    <property type="entry name" value="REVERSE TRANSCRIPTASE-LIKE PROTEIN"/>
    <property type="match status" value="1"/>
</dbReference>
<name>A0A2P5EFU2_TREOI</name>
<dbReference type="InterPro" id="IPR002156">
    <property type="entry name" value="RNaseH_domain"/>
</dbReference>
<proteinExistence type="predicted"/>
<dbReference type="Pfam" id="PF13456">
    <property type="entry name" value="RVT_3"/>
    <property type="match status" value="1"/>
</dbReference>
<dbReference type="InterPro" id="IPR052929">
    <property type="entry name" value="RNase_H-like_EbsB-rel"/>
</dbReference>
<keyword evidence="3" id="KW-1185">Reference proteome</keyword>
<dbReference type="OrthoDB" id="1106861at2759"/>
<dbReference type="InParanoid" id="A0A2P5EFU2"/>
<protein>
    <recommendedName>
        <fullName evidence="1">RNase H type-1 domain-containing protein</fullName>
    </recommendedName>
</protein>
<accession>A0A2P5EFU2</accession>
<dbReference type="Gene3D" id="3.30.420.10">
    <property type="entry name" value="Ribonuclease H-like superfamily/Ribonuclease H"/>
    <property type="match status" value="1"/>
</dbReference>
<gene>
    <name evidence="2" type="ORF">TorRG33x02_197460</name>
</gene>
<sequence>MADVNRALLAKLVWKLACNKERPWIQLLYHKYCNILDFWEVSVKSSDCLVWKGILSAKGKCGIAGIFRDDLGSILLLTFKSDIATSPLEAECMAIQMVLITALEKGWSRMTVESDATPVVHALKSGKPPP</sequence>
<dbReference type="EMBL" id="JXTC01000162">
    <property type="protein sequence ID" value="PON84413.1"/>
    <property type="molecule type" value="Genomic_DNA"/>
</dbReference>
<dbReference type="InterPro" id="IPR036397">
    <property type="entry name" value="RNaseH_sf"/>
</dbReference>
<dbReference type="GO" id="GO:0004523">
    <property type="term" value="F:RNA-DNA hybrid ribonuclease activity"/>
    <property type="evidence" value="ECO:0007669"/>
    <property type="project" value="InterPro"/>
</dbReference>
<dbReference type="CDD" id="cd06222">
    <property type="entry name" value="RNase_H_like"/>
    <property type="match status" value="1"/>
</dbReference>
<evidence type="ECO:0000313" key="3">
    <source>
        <dbReference type="Proteomes" id="UP000237000"/>
    </source>
</evidence>
<evidence type="ECO:0000313" key="2">
    <source>
        <dbReference type="EMBL" id="PON84413.1"/>
    </source>
</evidence>